<sequence>MARCSTGLVDFSDDESSLGSEPPSEATPVQGVSFSPEWPACPERSWLESLRGELRHASLEQMRKLRECAGAAAEGGPADGLGSAADSFLDAVQRLAAAEWDGMARPSSAATAEKPPQLPPAGSAPGLPPPPRAAAAQPCTTPPRAPPCAGHAGSAAGARGAAPAPRARSEEATFQQALLEIVKEMSPDARGFRFEAAAASDTLQHAFDESQQLRRALDEALSPLCVQMSRAADHTGDATSELVQRRRSIVRVNPPPSWAEQPLQAR</sequence>
<feature type="compositionally biased region" description="Low complexity" evidence="1">
    <location>
        <begin position="147"/>
        <end position="166"/>
    </location>
</feature>
<feature type="region of interest" description="Disordered" evidence="1">
    <location>
        <begin position="100"/>
        <end position="172"/>
    </location>
</feature>
<keyword evidence="3" id="KW-1185">Reference proteome</keyword>
<name>A0ABN9T3Z1_9DINO</name>
<comment type="caution">
    <text evidence="2">The sequence shown here is derived from an EMBL/GenBank/DDBJ whole genome shotgun (WGS) entry which is preliminary data.</text>
</comment>
<dbReference type="EMBL" id="CAUYUJ010014309">
    <property type="protein sequence ID" value="CAK0839624.1"/>
    <property type="molecule type" value="Genomic_DNA"/>
</dbReference>
<reference evidence="2" key="1">
    <citation type="submission" date="2023-10" db="EMBL/GenBank/DDBJ databases">
        <authorList>
            <person name="Chen Y."/>
            <person name="Shah S."/>
            <person name="Dougan E. K."/>
            <person name="Thang M."/>
            <person name="Chan C."/>
        </authorList>
    </citation>
    <scope>NUCLEOTIDE SEQUENCE [LARGE SCALE GENOMIC DNA]</scope>
</reference>
<feature type="region of interest" description="Disordered" evidence="1">
    <location>
        <begin position="1"/>
        <end position="39"/>
    </location>
</feature>
<evidence type="ECO:0000313" key="3">
    <source>
        <dbReference type="Proteomes" id="UP001189429"/>
    </source>
</evidence>
<evidence type="ECO:0000313" key="2">
    <source>
        <dbReference type="EMBL" id="CAK0839624.1"/>
    </source>
</evidence>
<dbReference type="Proteomes" id="UP001189429">
    <property type="component" value="Unassembled WGS sequence"/>
</dbReference>
<proteinExistence type="predicted"/>
<protein>
    <submittedName>
        <fullName evidence="2">Uncharacterized protein</fullName>
    </submittedName>
</protein>
<accession>A0ABN9T3Z1</accession>
<gene>
    <name evidence="2" type="ORF">PCOR1329_LOCUS35273</name>
</gene>
<feature type="region of interest" description="Disordered" evidence="1">
    <location>
        <begin position="232"/>
        <end position="266"/>
    </location>
</feature>
<organism evidence="2 3">
    <name type="scientific">Prorocentrum cordatum</name>
    <dbReference type="NCBI Taxonomy" id="2364126"/>
    <lineage>
        <taxon>Eukaryota</taxon>
        <taxon>Sar</taxon>
        <taxon>Alveolata</taxon>
        <taxon>Dinophyceae</taxon>
        <taxon>Prorocentrales</taxon>
        <taxon>Prorocentraceae</taxon>
        <taxon>Prorocentrum</taxon>
    </lineage>
</organism>
<evidence type="ECO:0000256" key="1">
    <source>
        <dbReference type="SAM" id="MobiDB-lite"/>
    </source>
</evidence>